<dbReference type="GO" id="GO:0022857">
    <property type="term" value="F:transmembrane transporter activity"/>
    <property type="evidence" value="ECO:0007669"/>
    <property type="project" value="InterPro"/>
</dbReference>
<sequence>MNDNAQPAAATESASRRIALTVAAAFFMETLDATVIVTALPAIGAAFGIGALDASLGVTVYLIAMAALVPAAGWCAGRFGARRVFALAVGTFTLASLACGLAPSFEFFVAARVLQGAAAAFMSPVGRLVVLRETPKHRLIEAIGTITWPGLIAPVIGPPLGGLIATHASWHWIFLLNVPLGLAGLWLIMRLFPRRADTAPVRFDAAGFVLTAIALAALVEGLTRLGGPQPGSAATLGLLAAGVVATMAAVHHARRVATPLLDLRALAVPTYALATATAGFISRVAINASPFLLPLMFQIGFGMSAFQAGSMLLVYMAGNLVMKSATTAVLRRFGFRRVLTVNGAICAATLFGCALLSPGDPLPWMCVLLFVAGMARSMNFTAINTLAFADVPDETRAGASTLGTMLQQVSLALGVALGAMVLGASQALRGAAAVELVDFHHAWYVVGLLMAIATLMMLRLDRHAGVAVSRRA</sequence>
<feature type="transmembrane region" description="Helical" evidence="7">
    <location>
        <begin position="265"/>
        <end position="286"/>
    </location>
</feature>
<name>A0A3S1A2L4_9BURK</name>
<evidence type="ECO:0000259" key="8">
    <source>
        <dbReference type="PROSITE" id="PS50850"/>
    </source>
</evidence>
<feature type="domain" description="Major facilitator superfamily (MFS) profile" evidence="8">
    <location>
        <begin position="18"/>
        <end position="465"/>
    </location>
</feature>
<dbReference type="Gene3D" id="1.20.1250.20">
    <property type="entry name" value="MFS general substrate transporter like domains"/>
    <property type="match status" value="2"/>
</dbReference>
<feature type="transmembrane region" description="Helical" evidence="7">
    <location>
        <begin position="142"/>
        <end position="164"/>
    </location>
</feature>
<feature type="transmembrane region" description="Helical" evidence="7">
    <location>
        <begin position="292"/>
        <end position="317"/>
    </location>
</feature>
<keyword evidence="2" id="KW-0813">Transport</keyword>
<feature type="transmembrane region" description="Helical" evidence="7">
    <location>
        <begin position="201"/>
        <end position="219"/>
    </location>
</feature>
<evidence type="ECO:0000313" key="10">
    <source>
        <dbReference type="Proteomes" id="UP000281118"/>
    </source>
</evidence>
<keyword evidence="3" id="KW-1003">Cell membrane</keyword>
<feature type="transmembrane region" description="Helical" evidence="7">
    <location>
        <begin position="362"/>
        <end position="388"/>
    </location>
</feature>
<dbReference type="InterPro" id="IPR020846">
    <property type="entry name" value="MFS_dom"/>
</dbReference>
<dbReference type="Pfam" id="PF07690">
    <property type="entry name" value="MFS_1"/>
    <property type="match status" value="1"/>
</dbReference>
<accession>A0A3S1A2L4</accession>
<evidence type="ECO:0000256" key="5">
    <source>
        <dbReference type="ARBA" id="ARBA00022989"/>
    </source>
</evidence>
<feature type="transmembrane region" description="Helical" evidence="7">
    <location>
        <begin position="170"/>
        <end position="189"/>
    </location>
</feature>
<dbReference type="InterPro" id="IPR036259">
    <property type="entry name" value="MFS_trans_sf"/>
</dbReference>
<dbReference type="PANTHER" id="PTHR42718:SF46">
    <property type="entry name" value="BLR6921 PROTEIN"/>
    <property type="match status" value="1"/>
</dbReference>
<dbReference type="PROSITE" id="PS50850">
    <property type="entry name" value="MFS"/>
    <property type="match status" value="1"/>
</dbReference>
<dbReference type="RefSeq" id="WP_126021623.1">
    <property type="nucleotide sequence ID" value="NZ_RXFT01000003.1"/>
</dbReference>
<feature type="transmembrane region" description="Helical" evidence="7">
    <location>
        <begin position="109"/>
        <end position="130"/>
    </location>
</feature>
<evidence type="ECO:0000256" key="4">
    <source>
        <dbReference type="ARBA" id="ARBA00022692"/>
    </source>
</evidence>
<dbReference type="OrthoDB" id="9807274at2"/>
<comment type="subcellular location">
    <subcellularLocation>
        <location evidence="1">Cell membrane</location>
        <topology evidence="1">Multi-pass membrane protein</topology>
    </subcellularLocation>
</comment>
<feature type="transmembrane region" description="Helical" evidence="7">
    <location>
        <begin position="58"/>
        <end position="77"/>
    </location>
</feature>
<evidence type="ECO:0000256" key="2">
    <source>
        <dbReference type="ARBA" id="ARBA00022448"/>
    </source>
</evidence>
<gene>
    <name evidence="9" type="ORF">EJP67_10440</name>
</gene>
<evidence type="ECO:0000256" key="3">
    <source>
        <dbReference type="ARBA" id="ARBA00022475"/>
    </source>
</evidence>
<feature type="transmembrane region" description="Helical" evidence="7">
    <location>
        <begin position="338"/>
        <end position="356"/>
    </location>
</feature>
<evidence type="ECO:0000256" key="7">
    <source>
        <dbReference type="SAM" id="Phobius"/>
    </source>
</evidence>
<dbReference type="InterPro" id="IPR011701">
    <property type="entry name" value="MFS"/>
</dbReference>
<evidence type="ECO:0000256" key="6">
    <source>
        <dbReference type="ARBA" id="ARBA00023136"/>
    </source>
</evidence>
<feature type="transmembrane region" description="Helical" evidence="7">
    <location>
        <begin position="84"/>
        <end position="103"/>
    </location>
</feature>
<keyword evidence="4 7" id="KW-0812">Transmembrane</keyword>
<protein>
    <submittedName>
        <fullName evidence="9">MFS transporter</fullName>
    </submittedName>
</protein>
<comment type="caution">
    <text evidence="9">The sequence shown here is derived from an EMBL/GenBank/DDBJ whole genome shotgun (WGS) entry which is preliminary data.</text>
</comment>
<feature type="transmembrane region" description="Helical" evidence="7">
    <location>
        <begin position="231"/>
        <end position="253"/>
    </location>
</feature>
<proteinExistence type="predicted"/>
<dbReference type="PANTHER" id="PTHR42718">
    <property type="entry name" value="MAJOR FACILITATOR SUPERFAMILY MULTIDRUG TRANSPORTER MFSC"/>
    <property type="match status" value="1"/>
</dbReference>
<dbReference type="AlphaFoldDB" id="A0A3S1A2L4"/>
<evidence type="ECO:0000256" key="1">
    <source>
        <dbReference type="ARBA" id="ARBA00004651"/>
    </source>
</evidence>
<keyword evidence="5 7" id="KW-1133">Transmembrane helix</keyword>
<dbReference type="Proteomes" id="UP000281118">
    <property type="component" value="Unassembled WGS sequence"/>
</dbReference>
<evidence type="ECO:0000313" key="9">
    <source>
        <dbReference type="EMBL" id="RUR67480.1"/>
    </source>
</evidence>
<feature type="transmembrane region" description="Helical" evidence="7">
    <location>
        <begin position="441"/>
        <end position="460"/>
    </location>
</feature>
<keyword evidence="6 7" id="KW-0472">Membrane</keyword>
<reference evidence="9 10" key="1">
    <citation type="submission" date="2018-12" db="EMBL/GenBank/DDBJ databases">
        <title>The genome sequences of Variovorax guangxiensis DSM 27352.</title>
        <authorList>
            <person name="Gao J."/>
            <person name="Sun J."/>
        </authorList>
    </citation>
    <scope>NUCLEOTIDE SEQUENCE [LARGE SCALE GENOMIC DNA]</scope>
    <source>
        <strain evidence="9 10">DSM 27352</strain>
    </source>
</reference>
<dbReference type="SUPFAM" id="SSF103473">
    <property type="entry name" value="MFS general substrate transporter"/>
    <property type="match status" value="1"/>
</dbReference>
<organism evidence="9 10">
    <name type="scientific">Variovorax guangxiensis</name>
    <dbReference type="NCBI Taxonomy" id="1775474"/>
    <lineage>
        <taxon>Bacteria</taxon>
        <taxon>Pseudomonadati</taxon>
        <taxon>Pseudomonadota</taxon>
        <taxon>Betaproteobacteria</taxon>
        <taxon>Burkholderiales</taxon>
        <taxon>Comamonadaceae</taxon>
        <taxon>Variovorax</taxon>
    </lineage>
</organism>
<feature type="transmembrane region" description="Helical" evidence="7">
    <location>
        <begin position="409"/>
        <end position="429"/>
    </location>
</feature>
<dbReference type="GO" id="GO:0005886">
    <property type="term" value="C:plasma membrane"/>
    <property type="evidence" value="ECO:0007669"/>
    <property type="project" value="UniProtKB-SubCell"/>
</dbReference>
<dbReference type="EMBL" id="RXFT01000003">
    <property type="protein sequence ID" value="RUR67480.1"/>
    <property type="molecule type" value="Genomic_DNA"/>
</dbReference>